<protein>
    <submittedName>
        <fullName evidence="2">Uncharacterized protein</fullName>
    </submittedName>
</protein>
<organism evidence="2">
    <name type="scientific">Graphocephala atropunctata</name>
    <dbReference type="NCBI Taxonomy" id="36148"/>
    <lineage>
        <taxon>Eukaryota</taxon>
        <taxon>Metazoa</taxon>
        <taxon>Ecdysozoa</taxon>
        <taxon>Arthropoda</taxon>
        <taxon>Hexapoda</taxon>
        <taxon>Insecta</taxon>
        <taxon>Pterygota</taxon>
        <taxon>Neoptera</taxon>
        <taxon>Paraneoptera</taxon>
        <taxon>Hemiptera</taxon>
        <taxon>Auchenorrhyncha</taxon>
        <taxon>Membracoidea</taxon>
        <taxon>Cicadellidae</taxon>
        <taxon>Cicadellinae</taxon>
        <taxon>Cicadellini</taxon>
        <taxon>Graphocephala</taxon>
    </lineage>
</organism>
<proteinExistence type="predicted"/>
<keyword evidence="1" id="KW-0812">Transmembrane</keyword>
<keyword evidence="1" id="KW-0472">Membrane</keyword>
<feature type="transmembrane region" description="Helical" evidence="1">
    <location>
        <begin position="129"/>
        <end position="153"/>
    </location>
</feature>
<gene>
    <name evidence="2" type="ORF">g.8285</name>
</gene>
<sequence>VRSGNVNPLDKVQGQLKVQISSSQIDTISDCSDFDDGQVSVYSTDRDRSLAEVRSGNVNPLDKVQDQLNLQVSSSQVEQVGTRINNHAENITFVLQVQPQEQKRLTSLVLEKLESKVAGEQTPPRCKKLCLTVTTMVVLLFLFLIIGLLWLLVHGQDRTLAVVSTQPSNSKNISDSPVTISTCDNTINR</sequence>
<reference evidence="2" key="1">
    <citation type="submission" date="2015-11" db="EMBL/GenBank/DDBJ databases">
        <title>De novo transcriptome assembly of four potential Pierce s Disease insect vectors from Arizona vineyards.</title>
        <authorList>
            <person name="Tassone E.E."/>
        </authorList>
    </citation>
    <scope>NUCLEOTIDE SEQUENCE</scope>
</reference>
<evidence type="ECO:0000256" key="1">
    <source>
        <dbReference type="SAM" id="Phobius"/>
    </source>
</evidence>
<feature type="non-terminal residue" evidence="2">
    <location>
        <position position="189"/>
    </location>
</feature>
<keyword evidence="1" id="KW-1133">Transmembrane helix</keyword>
<feature type="non-terminal residue" evidence="2">
    <location>
        <position position="1"/>
    </location>
</feature>
<evidence type="ECO:0000313" key="2">
    <source>
        <dbReference type="EMBL" id="JAT11070.1"/>
    </source>
</evidence>
<name>A0A1B6KHY5_9HEMI</name>
<accession>A0A1B6KHY5</accession>
<dbReference type="EMBL" id="GEBQ01028907">
    <property type="protein sequence ID" value="JAT11070.1"/>
    <property type="molecule type" value="Transcribed_RNA"/>
</dbReference>
<dbReference type="AlphaFoldDB" id="A0A1B6KHY5"/>